<keyword evidence="3" id="KW-1185">Reference proteome</keyword>
<reference evidence="2" key="1">
    <citation type="submission" date="2023-01" db="EMBL/GenBank/DDBJ databases">
        <title>Metagenome sequencing of chrysophaentin producing Chrysophaeum taylorii.</title>
        <authorList>
            <person name="Davison J."/>
            <person name="Bewley C."/>
        </authorList>
    </citation>
    <scope>NUCLEOTIDE SEQUENCE</scope>
    <source>
        <strain evidence="2">NIES-1699</strain>
    </source>
</reference>
<protein>
    <recommendedName>
        <fullName evidence="1">Endonuclease/exonuclease/phosphatase domain-containing protein</fullName>
    </recommendedName>
</protein>
<sequence length="318" mass="35162">MKVLVAALVGASSFSEELRVMTYNIRTASTWALRDGGDAANRRTWQERRRSVARTIEIAKASIIGTQEGLAWQLEELCGLLGGGWQSVGGGRVGDASDDDEHAAIIFDSTEVTLLGSRDFWLSETPALSSKSWGAALPRVATCATFRRGDLEFSVLNVHLDHASADARAGAAIMLRDFEPPAHPFFVTGDFNAPKNERWYDILMPALKDAWTEAEDRSCGACGQSTYHAWHGSAKPSSQWIHADDAFQTSRIAHQGHRHIDAVFVSHRTLRLGRITRARMITDDRRRRFYGGPFASDHYPVCVHFLPAPPSSNDNKDL</sequence>
<accession>A0AAD7XJL4</accession>
<proteinExistence type="predicted"/>
<dbReference type="Proteomes" id="UP001230188">
    <property type="component" value="Unassembled WGS sequence"/>
</dbReference>
<dbReference type="PANTHER" id="PTHR12121:SF36">
    <property type="entry name" value="ENDONUCLEASE_EXONUCLEASE_PHOSPHATASE DOMAIN-CONTAINING PROTEIN"/>
    <property type="match status" value="1"/>
</dbReference>
<gene>
    <name evidence="2" type="ORF">CTAYLR_001026</name>
</gene>
<evidence type="ECO:0000313" key="2">
    <source>
        <dbReference type="EMBL" id="KAJ8604776.1"/>
    </source>
</evidence>
<dbReference type="InterPro" id="IPR005135">
    <property type="entry name" value="Endo/exonuclease/phosphatase"/>
</dbReference>
<dbReference type="GO" id="GO:0000175">
    <property type="term" value="F:3'-5'-RNA exonuclease activity"/>
    <property type="evidence" value="ECO:0007669"/>
    <property type="project" value="TreeGrafter"/>
</dbReference>
<dbReference type="InterPro" id="IPR036691">
    <property type="entry name" value="Endo/exonu/phosph_ase_sf"/>
</dbReference>
<organism evidence="2 3">
    <name type="scientific">Chrysophaeum taylorii</name>
    <dbReference type="NCBI Taxonomy" id="2483200"/>
    <lineage>
        <taxon>Eukaryota</taxon>
        <taxon>Sar</taxon>
        <taxon>Stramenopiles</taxon>
        <taxon>Ochrophyta</taxon>
        <taxon>Pelagophyceae</taxon>
        <taxon>Pelagomonadales</taxon>
        <taxon>Pelagomonadaceae</taxon>
        <taxon>Chrysophaeum</taxon>
    </lineage>
</organism>
<dbReference type="SUPFAM" id="SSF56219">
    <property type="entry name" value="DNase I-like"/>
    <property type="match status" value="1"/>
</dbReference>
<name>A0AAD7XJL4_9STRA</name>
<dbReference type="EMBL" id="JAQMWT010000322">
    <property type="protein sequence ID" value="KAJ8604776.1"/>
    <property type="molecule type" value="Genomic_DNA"/>
</dbReference>
<dbReference type="AlphaFoldDB" id="A0AAD7XJL4"/>
<dbReference type="PANTHER" id="PTHR12121">
    <property type="entry name" value="CARBON CATABOLITE REPRESSOR PROTEIN 4"/>
    <property type="match status" value="1"/>
</dbReference>
<dbReference type="Gene3D" id="3.60.10.10">
    <property type="entry name" value="Endonuclease/exonuclease/phosphatase"/>
    <property type="match status" value="1"/>
</dbReference>
<dbReference type="Pfam" id="PF03372">
    <property type="entry name" value="Exo_endo_phos"/>
    <property type="match status" value="1"/>
</dbReference>
<evidence type="ECO:0000313" key="3">
    <source>
        <dbReference type="Proteomes" id="UP001230188"/>
    </source>
</evidence>
<evidence type="ECO:0000259" key="1">
    <source>
        <dbReference type="Pfam" id="PF03372"/>
    </source>
</evidence>
<dbReference type="InterPro" id="IPR050410">
    <property type="entry name" value="CCR4/nocturin_mRNA_transcr"/>
</dbReference>
<comment type="caution">
    <text evidence="2">The sequence shown here is derived from an EMBL/GenBank/DDBJ whole genome shotgun (WGS) entry which is preliminary data.</text>
</comment>
<feature type="domain" description="Endonuclease/exonuclease/phosphatase" evidence="1">
    <location>
        <begin position="21"/>
        <end position="298"/>
    </location>
</feature>